<keyword evidence="9" id="KW-1185">Reference proteome</keyword>
<dbReference type="SUPFAM" id="SSF161111">
    <property type="entry name" value="Cation efflux protein transmembrane domain-like"/>
    <property type="match status" value="1"/>
</dbReference>
<dbReference type="GO" id="GO:0008324">
    <property type="term" value="F:monoatomic cation transmembrane transporter activity"/>
    <property type="evidence" value="ECO:0007669"/>
    <property type="project" value="InterPro"/>
</dbReference>
<dbReference type="OrthoDB" id="9806522at2"/>
<dbReference type="GO" id="GO:0016020">
    <property type="term" value="C:membrane"/>
    <property type="evidence" value="ECO:0007669"/>
    <property type="project" value="UniProtKB-SubCell"/>
</dbReference>
<feature type="transmembrane region" description="Helical" evidence="6">
    <location>
        <begin position="210"/>
        <end position="228"/>
    </location>
</feature>
<name>W9GLI4_9MICO</name>
<keyword evidence="3 6" id="KW-0812">Transmembrane</keyword>
<protein>
    <submittedName>
        <fullName evidence="8">Cation diffusion facilitator family transporter</fullName>
    </submittedName>
</protein>
<keyword evidence="2" id="KW-0813">Transport</keyword>
<reference evidence="9" key="1">
    <citation type="submission" date="2013-08" db="EMBL/GenBank/DDBJ databases">
        <title>Intrasporangium oryzae NRRL B-24470.</title>
        <authorList>
            <person name="Liu H."/>
            <person name="Wang G."/>
        </authorList>
    </citation>
    <scope>NUCLEOTIDE SEQUENCE [LARGE SCALE GENOMIC DNA]</scope>
    <source>
        <strain evidence="9">Q5-1</strain>
    </source>
</reference>
<dbReference type="EMBL" id="AWQS01000095">
    <property type="protein sequence ID" value="EWT05683.1"/>
    <property type="molecule type" value="Genomic_DNA"/>
</dbReference>
<dbReference type="GO" id="GO:0006829">
    <property type="term" value="P:zinc ion transport"/>
    <property type="evidence" value="ECO:0007669"/>
    <property type="project" value="InterPro"/>
</dbReference>
<feature type="domain" description="Cation efflux protein transmembrane" evidence="7">
    <location>
        <begin position="26"/>
        <end position="228"/>
    </location>
</feature>
<sequence length="326" mass="34868">MPDDARAEEQAALSPAKAGDESTLTVLIALGANCLIAIAKSVVAFITGSASMVAEAAHSWADTGNEIFLLVAERTSDREPDETHPFGYGREAYVWSMFAAFGLFTAGSVVAIWHGIQSWSHPEPDTSYGWAYAVLALAFVLEGTSFLQARRQTHEAARKSGLHPLRYLALTSNPTLRAVFAEDAAALVGVLFAAGGIGMHELTGDARWDSVGSILVGLLLGVIAVYLIDRNRDFLVGQAVSPPVRRRALQALLEDHDVEKVTFLHLEFVGPGKVLLIAATDITGDQPETQVAGRLQAIAERIEAHELVEKAFITLSAPGDTPLTVD</sequence>
<evidence type="ECO:0000256" key="4">
    <source>
        <dbReference type="ARBA" id="ARBA00022989"/>
    </source>
</evidence>
<evidence type="ECO:0000259" key="7">
    <source>
        <dbReference type="Pfam" id="PF01545"/>
    </source>
</evidence>
<organism evidence="8 9">
    <name type="scientific">Intrasporangium chromatireducens Q5-1</name>
    <dbReference type="NCBI Taxonomy" id="584657"/>
    <lineage>
        <taxon>Bacteria</taxon>
        <taxon>Bacillati</taxon>
        <taxon>Actinomycetota</taxon>
        <taxon>Actinomycetes</taxon>
        <taxon>Micrococcales</taxon>
        <taxon>Intrasporangiaceae</taxon>
        <taxon>Intrasporangium</taxon>
    </lineage>
</organism>
<dbReference type="InterPro" id="IPR058533">
    <property type="entry name" value="Cation_efflux_TM"/>
</dbReference>
<dbReference type="Pfam" id="PF01545">
    <property type="entry name" value="Cation_efflux"/>
    <property type="match status" value="1"/>
</dbReference>
<comment type="subcellular location">
    <subcellularLocation>
        <location evidence="1">Membrane</location>
        <topology evidence="1">Multi-pass membrane protein</topology>
    </subcellularLocation>
</comment>
<proteinExistence type="predicted"/>
<dbReference type="Gene3D" id="1.20.1510.10">
    <property type="entry name" value="Cation efflux protein transmembrane domain"/>
    <property type="match status" value="1"/>
</dbReference>
<evidence type="ECO:0000256" key="6">
    <source>
        <dbReference type="SAM" id="Phobius"/>
    </source>
</evidence>
<feature type="transmembrane region" description="Helical" evidence="6">
    <location>
        <begin position="176"/>
        <end position="198"/>
    </location>
</feature>
<dbReference type="Proteomes" id="UP000019494">
    <property type="component" value="Unassembled WGS sequence"/>
</dbReference>
<feature type="transmembrane region" description="Helical" evidence="6">
    <location>
        <begin position="128"/>
        <end position="149"/>
    </location>
</feature>
<dbReference type="PANTHER" id="PTHR13414:SF9">
    <property type="entry name" value="PROTON-COUPLED ZINC ANTIPORTER SLC30A9, MITOCHONDRIAL"/>
    <property type="match status" value="1"/>
</dbReference>
<dbReference type="InterPro" id="IPR002524">
    <property type="entry name" value="Cation_efflux"/>
</dbReference>
<keyword evidence="4 6" id="KW-1133">Transmembrane helix</keyword>
<feature type="transmembrane region" description="Helical" evidence="6">
    <location>
        <begin position="24"/>
        <end position="46"/>
    </location>
</feature>
<comment type="caution">
    <text evidence="8">The sequence shown here is derived from an EMBL/GenBank/DDBJ whole genome shotgun (WGS) entry which is preliminary data.</text>
</comment>
<evidence type="ECO:0000256" key="5">
    <source>
        <dbReference type="ARBA" id="ARBA00023136"/>
    </source>
</evidence>
<dbReference type="InterPro" id="IPR027469">
    <property type="entry name" value="Cation_efflux_TMD_sf"/>
</dbReference>
<evidence type="ECO:0000256" key="3">
    <source>
        <dbReference type="ARBA" id="ARBA00022692"/>
    </source>
</evidence>
<dbReference type="AlphaFoldDB" id="W9GLI4"/>
<evidence type="ECO:0000256" key="1">
    <source>
        <dbReference type="ARBA" id="ARBA00004141"/>
    </source>
</evidence>
<keyword evidence="5 6" id="KW-0472">Membrane</keyword>
<evidence type="ECO:0000313" key="8">
    <source>
        <dbReference type="EMBL" id="EWT05683.1"/>
    </source>
</evidence>
<accession>W9GLI4</accession>
<feature type="transmembrane region" description="Helical" evidence="6">
    <location>
        <begin position="92"/>
        <end position="116"/>
    </location>
</feature>
<dbReference type="PANTHER" id="PTHR13414">
    <property type="entry name" value="HUEL-CATION TRANSPORTER"/>
    <property type="match status" value="1"/>
</dbReference>
<dbReference type="PATRIC" id="fig|584657.3.peg.2432"/>
<evidence type="ECO:0000256" key="2">
    <source>
        <dbReference type="ARBA" id="ARBA00022448"/>
    </source>
</evidence>
<gene>
    <name evidence="8" type="ORF">N864_03020</name>
</gene>
<dbReference type="RefSeq" id="WP_051518510.1">
    <property type="nucleotide sequence ID" value="NZ_AWQS01000095.1"/>
</dbReference>
<dbReference type="NCBIfam" id="TIGR01297">
    <property type="entry name" value="CDF"/>
    <property type="match status" value="1"/>
</dbReference>
<dbReference type="InterPro" id="IPR040177">
    <property type="entry name" value="SLC30A9"/>
</dbReference>
<evidence type="ECO:0000313" key="9">
    <source>
        <dbReference type="Proteomes" id="UP000019494"/>
    </source>
</evidence>